<protein>
    <submittedName>
        <fullName evidence="2">MFS general substrate transporter</fullName>
    </submittedName>
</protein>
<keyword evidence="3" id="KW-1185">Reference proteome</keyword>
<evidence type="ECO:0000313" key="2">
    <source>
        <dbReference type="EMBL" id="KAF4463684.1"/>
    </source>
</evidence>
<organism evidence="2 3">
    <name type="scientific">Fusarium albosuccineum</name>
    <dbReference type="NCBI Taxonomy" id="1237068"/>
    <lineage>
        <taxon>Eukaryota</taxon>
        <taxon>Fungi</taxon>
        <taxon>Dikarya</taxon>
        <taxon>Ascomycota</taxon>
        <taxon>Pezizomycotina</taxon>
        <taxon>Sordariomycetes</taxon>
        <taxon>Hypocreomycetidae</taxon>
        <taxon>Hypocreales</taxon>
        <taxon>Nectriaceae</taxon>
        <taxon>Fusarium</taxon>
        <taxon>Fusarium decemcellulare species complex</taxon>
    </lineage>
</organism>
<dbReference type="OrthoDB" id="196103at2759"/>
<proteinExistence type="predicted"/>
<reference evidence="2 3" key="1">
    <citation type="submission" date="2020-01" db="EMBL/GenBank/DDBJ databases">
        <title>Identification and distribution of gene clusters putatively required for synthesis of sphingolipid metabolism inhibitors in phylogenetically diverse species of the filamentous fungus Fusarium.</title>
        <authorList>
            <person name="Kim H.-S."/>
            <person name="Busman M."/>
            <person name="Brown D.W."/>
            <person name="Divon H."/>
            <person name="Uhlig S."/>
            <person name="Proctor R.H."/>
        </authorList>
    </citation>
    <scope>NUCLEOTIDE SEQUENCE [LARGE SCALE GENOMIC DNA]</scope>
    <source>
        <strain evidence="2 3">NRRL 20459</strain>
    </source>
</reference>
<dbReference type="Proteomes" id="UP000554235">
    <property type="component" value="Unassembled WGS sequence"/>
</dbReference>
<feature type="region of interest" description="Disordered" evidence="1">
    <location>
        <begin position="136"/>
        <end position="170"/>
    </location>
</feature>
<gene>
    <name evidence="2" type="ORF">FALBO_9498</name>
</gene>
<comment type="caution">
    <text evidence="2">The sequence shown here is derived from an EMBL/GenBank/DDBJ whole genome shotgun (WGS) entry which is preliminary data.</text>
</comment>
<dbReference type="AlphaFoldDB" id="A0A8H4L9A7"/>
<sequence length="170" mass="18931">MCGIIATVLWGRLLDSHKLFKSRWALCNIGWLLFSRAAPVLDIYSSEYAKAIAGYSLREMHRLCGRRILGVYNNDIDKLSYTSGILRSAESLGFAIAYGIGSKEHVSLMTNLAVSFAVFVASVPFTCYVAWKGEDLEDSRHKSQDRDSLEGEDRPHHMVGKLPETSRASA</sequence>
<dbReference type="EMBL" id="JAADYS010001324">
    <property type="protein sequence ID" value="KAF4463684.1"/>
    <property type="molecule type" value="Genomic_DNA"/>
</dbReference>
<name>A0A8H4L9A7_9HYPO</name>
<accession>A0A8H4L9A7</accession>
<feature type="compositionally biased region" description="Basic and acidic residues" evidence="1">
    <location>
        <begin position="136"/>
        <end position="156"/>
    </location>
</feature>
<evidence type="ECO:0000256" key="1">
    <source>
        <dbReference type="SAM" id="MobiDB-lite"/>
    </source>
</evidence>
<evidence type="ECO:0000313" key="3">
    <source>
        <dbReference type="Proteomes" id="UP000554235"/>
    </source>
</evidence>